<dbReference type="Proteomes" id="UP001431783">
    <property type="component" value="Unassembled WGS sequence"/>
</dbReference>
<keyword evidence="2" id="KW-1185">Reference proteome</keyword>
<gene>
    <name evidence="1" type="ORF">WA026_003967</name>
</gene>
<evidence type="ECO:0000313" key="2">
    <source>
        <dbReference type="Proteomes" id="UP001431783"/>
    </source>
</evidence>
<sequence length="102" mass="11661">MSSYKRRWTAVVFLASELGNILPSYIWRSMFVPSCTTSGRGALSRYLKSTEYATDSYLGGIHWTVCNMARLSCEDLPGQDHLRRPLITEAEKNTDNRKKRQA</sequence>
<accession>A0AAW1U883</accession>
<organism evidence="1 2">
    <name type="scientific">Henosepilachna vigintioctopunctata</name>
    <dbReference type="NCBI Taxonomy" id="420089"/>
    <lineage>
        <taxon>Eukaryota</taxon>
        <taxon>Metazoa</taxon>
        <taxon>Ecdysozoa</taxon>
        <taxon>Arthropoda</taxon>
        <taxon>Hexapoda</taxon>
        <taxon>Insecta</taxon>
        <taxon>Pterygota</taxon>
        <taxon>Neoptera</taxon>
        <taxon>Endopterygota</taxon>
        <taxon>Coleoptera</taxon>
        <taxon>Polyphaga</taxon>
        <taxon>Cucujiformia</taxon>
        <taxon>Coccinelloidea</taxon>
        <taxon>Coccinellidae</taxon>
        <taxon>Epilachninae</taxon>
        <taxon>Epilachnini</taxon>
        <taxon>Henosepilachna</taxon>
    </lineage>
</organism>
<dbReference type="EMBL" id="JARQZJ010000061">
    <property type="protein sequence ID" value="KAK9879124.1"/>
    <property type="molecule type" value="Genomic_DNA"/>
</dbReference>
<name>A0AAW1U883_9CUCU</name>
<evidence type="ECO:0000313" key="1">
    <source>
        <dbReference type="EMBL" id="KAK9879124.1"/>
    </source>
</evidence>
<evidence type="ECO:0008006" key="3">
    <source>
        <dbReference type="Google" id="ProtNLM"/>
    </source>
</evidence>
<dbReference type="AlphaFoldDB" id="A0AAW1U883"/>
<comment type="caution">
    <text evidence="1">The sequence shown here is derived from an EMBL/GenBank/DDBJ whole genome shotgun (WGS) entry which is preliminary data.</text>
</comment>
<proteinExistence type="predicted"/>
<protein>
    <recommendedName>
        <fullName evidence="3">Secreted protein</fullName>
    </recommendedName>
</protein>
<reference evidence="1 2" key="1">
    <citation type="submission" date="2023-03" db="EMBL/GenBank/DDBJ databases">
        <title>Genome insight into feeding habits of ladybird beetles.</title>
        <authorList>
            <person name="Li H.-S."/>
            <person name="Huang Y.-H."/>
            <person name="Pang H."/>
        </authorList>
    </citation>
    <scope>NUCLEOTIDE SEQUENCE [LARGE SCALE GENOMIC DNA]</scope>
    <source>
        <strain evidence="1">SYSU_2023b</strain>
        <tissue evidence="1">Whole body</tissue>
    </source>
</reference>